<sequence>MILPKKNLASGVFPLLLVSVFLLIWTYRGVAQEKKNLFNEYLVISSNPNEATYSQSSNEKLHSLYYMNTQISYEDGKLQTNYQNSTQFVDFKFNYTLVNYYPLIEGHAWSNWRKQKETTGSKSMDYNILSDFIKSE</sequence>
<protein>
    <submittedName>
        <fullName evidence="1">Uncharacterized protein</fullName>
    </submittedName>
</protein>
<name>A0A238VD36_9FLAO</name>
<accession>A0A238VD36</accession>
<organism evidence="1 2">
    <name type="scientific">Lutibacter agarilyticus</name>
    <dbReference type="NCBI Taxonomy" id="1109740"/>
    <lineage>
        <taxon>Bacteria</taxon>
        <taxon>Pseudomonadati</taxon>
        <taxon>Bacteroidota</taxon>
        <taxon>Flavobacteriia</taxon>
        <taxon>Flavobacteriales</taxon>
        <taxon>Flavobacteriaceae</taxon>
        <taxon>Lutibacter</taxon>
    </lineage>
</organism>
<dbReference type="RefSeq" id="WP_089379924.1">
    <property type="nucleotide sequence ID" value="NZ_FZNT01000001.1"/>
</dbReference>
<evidence type="ECO:0000313" key="1">
    <source>
        <dbReference type="EMBL" id="SNR32332.1"/>
    </source>
</evidence>
<dbReference type="AlphaFoldDB" id="A0A238VD36"/>
<keyword evidence="2" id="KW-1185">Reference proteome</keyword>
<dbReference type="EMBL" id="FZNT01000001">
    <property type="protein sequence ID" value="SNR32332.1"/>
    <property type="molecule type" value="Genomic_DNA"/>
</dbReference>
<proteinExistence type="predicted"/>
<reference evidence="1 2" key="1">
    <citation type="submission" date="2017-06" db="EMBL/GenBank/DDBJ databases">
        <authorList>
            <person name="Kim H.J."/>
            <person name="Triplett B.A."/>
        </authorList>
    </citation>
    <scope>NUCLEOTIDE SEQUENCE [LARGE SCALE GENOMIC DNA]</scope>
    <source>
        <strain evidence="1 2">DSM 29150</strain>
    </source>
</reference>
<evidence type="ECO:0000313" key="2">
    <source>
        <dbReference type="Proteomes" id="UP000198384"/>
    </source>
</evidence>
<dbReference type="Proteomes" id="UP000198384">
    <property type="component" value="Unassembled WGS sequence"/>
</dbReference>
<gene>
    <name evidence="1" type="ORF">SAMN06265371_101260</name>
</gene>